<keyword evidence="2" id="KW-0808">Transferase</keyword>
<evidence type="ECO:0000313" key="3">
    <source>
        <dbReference type="Proteomes" id="UP000265864"/>
    </source>
</evidence>
<dbReference type="Proteomes" id="UP000265864">
    <property type="component" value="Chromosome"/>
</dbReference>
<proteinExistence type="predicted"/>
<dbReference type="PROSITE" id="PS51186">
    <property type="entry name" value="GNAT"/>
    <property type="match status" value="1"/>
</dbReference>
<dbReference type="AlphaFoldDB" id="A0A8E3ZHT7"/>
<organism evidence="2 3">
    <name type="scientific">Yersinia rochesterensis</name>
    <dbReference type="NCBI Taxonomy" id="1604335"/>
    <lineage>
        <taxon>Bacteria</taxon>
        <taxon>Pseudomonadati</taxon>
        <taxon>Pseudomonadota</taxon>
        <taxon>Gammaproteobacteria</taxon>
        <taxon>Enterobacterales</taxon>
        <taxon>Yersiniaceae</taxon>
        <taxon>Yersinia</taxon>
    </lineage>
</organism>
<dbReference type="EMBL" id="CP032482">
    <property type="protein sequence ID" value="AYD46000.1"/>
    <property type="molecule type" value="Genomic_DNA"/>
</dbReference>
<evidence type="ECO:0000313" key="2">
    <source>
        <dbReference type="EMBL" id="AYD46000.1"/>
    </source>
</evidence>
<gene>
    <name evidence="2" type="ORF">DXZ79_10470</name>
</gene>
<evidence type="ECO:0000259" key="1">
    <source>
        <dbReference type="PROSITE" id="PS51186"/>
    </source>
</evidence>
<dbReference type="InterPro" id="IPR016181">
    <property type="entry name" value="Acyl_CoA_acyltransferase"/>
</dbReference>
<dbReference type="Gene3D" id="3.40.630.30">
    <property type="match status" value="1"/>
</dbReference>
<dbReference type="Pfam" id="PF00583">
    <property type="entry name" value="Acetyltransf_1"/>
    <property type="match status" value="1"/>
</dbReference>
<dbReference type="SUPFAM" id="SSF55729">
    <property type="entry name" value="Acyl-CoA N-acyltransferases (Nat)"/>
    <property type="match status" value="1"/>
</dbReference>
<accession>A0A8E3ZHT7</accession>
<dbReference type="GO" id="GO:0016747">
    <property type="term" value="F:acyltransferase activity, transferring groups other than amino-acyl groups"/>
    <property type="evidence" value="ECO:0007669"/>
    <property type="project" value="InterPro"/>
</dbReference>
<dbReference type="CDD" id="cd04301">
    <property type="entry name" value="NAT_SF"/>
    <property type="match status" value="1"/>
</dbReference>
<reference evidence="2 3" key="1">
    <citation type="submission" date="2018-09" db="EMBL/GenBank/DDBJ databases">
        <title>Yersinia kristensenii subsp. rochesterensis subsp. nov., Isolated from Human Feces.</title>
        <authorList>
            <person name="Cunningham S.A."/>
            <person name="Jeraldo P."/>
            <person name="Patel R."/>
        </authorList>
    </citation>
    <scope>NUCLEOTIDE SEQUENCE [LARGE SCALE GENOMIC DNA]</scope>
    <source>
        <strain evidence="2 3">ATCC BAA-2637</strain>
    </source>
</reference>
<dbReference type="InterPro" id="IPR000182">
    <property type="entry name" value="GNAT_dom"/>
</dbReference>
<sequence length="293" mass="32686">MINIRDFLEEDAEGICTLFRTVYGEHYVYPDIYMPSMIRYHNDQGKWCSAVAIWEEKIVGHAILWFGMDSKSAELAFVVVHPSVRGRGVATRLSKHLFNYAYHRALTTLSIKMVSSHPRTQQLAHTLGFHSIGLLLDYVDSPFGHNARESIILGVLPLQPRPLPHCLTVFGHIGWLNSLIGLFGTTPQAPTRNNAFPLQISAQGNRVDVILTDASLGSVREIAYLPLNRLIHLSISINDVLPSLLPVLHLAGYVDTGLAPASEGQWYWLLQRGYAKHEPELLCPIANSLYAGI</sequence>
<name>A0A8E3ZHT7_9GAMM</name>
<protein>
    <submittedName>
        <fullName evidence="2">GNAT family N-acetyltransferase</fullName>
    </submittedName>
</protein>
<feature type="domain" description="N-acetyltransferase" evidence="1">
    <location>
        <begin position="2"/>
        <end position="148"/>
    </location>
</feature>